<dbReference type="Proteomes" id="UP001445335">
    <property type="component" value="Unassembled WGS sequence"/>
</dbReference>
<dbReference type="Gene3D" id="3.30.420.10">
    <property type="entry name" value="Ribonuclease H-like superfamily/Ribonuclease H"/>
    <property type="match status" value="1"/>
</dbReference>
<comment type="function">
    <text evidence="9">Exoribonuclease involved in ribosome biosynthesis. Involved in the processing of ITS1, the internal transcribed spacer localized between the 18S and 5.8S rRNAs.</text>
</comment>
<comment type="similarity">
    <text evidence="2">Belongs to the REXO4 family.</text>
</comment>
<evidence type="ECO:0000256" key="8">
    <source>
        <dbReference type="ARBA" id="ARBA00023242"/>
    </source>
</evidence>
<keyword evidence="5" id="KW-0540">Nuclease</keyword>
<dbReference type="GO" id="GO:0003676">
    <property type="term" value="F:nucleic acid binding"/>
    <property type="evidence" value="ECO:0007669"/>
    <property type="project" value="InterPro"/>
</dbReference>
<evidence type="ECO:0000256" key="6">
    <source>
        <dbReference type="ARBA" id="ARBA00022801"/>
    </source>
</evidence>
<name>A0AAW1RX37_9CHLO</name>
<dbReference type="SUPFAM" id="SSF53098">
    <property type="entry name" value="Ribonuclease H-like"/>
    <property type="match status" value="1"/>
</dbReference>
<feature type="domain" description="Exonuclease" evidence="10">
    <location>
        <begin position="86"/>
        <end position="251"/>
    </location>
</feature>
<dbReference type="EMBL" id="JALJOU010000019">
    <property type="protein sequence ID" value="KAK9838360.1"/>
    <property type="molecule type" value="Genomic_DNA"/>
</dbReference>
<dbReference type="GO" id="GO:0006364">
    <property type="term" value="P:rRNA processing"/>
    <property type="evidence" value="ECO:0007669"/>
    <property type="project" value="UniProtKB-KW"/>
</dbReference>
<gene>
    <name evidence="11" type="ORF">WJX81_007122</name>
</gene>
<dbReference type="InterPro" id="IPR037431">
    <property type="entry name" value="REX4_DEDDh_dom"/>
</dbReference>
<evidence type="ECO:0000256" key="1">
    <source>
        <dbReference type="ARBA" id="ARBA00004123"/>
    </source>
</evidence>
<dbReference type="PANTHER" id="PTHR12801">
    <property type="entry name" value="RNA EXONUCLEASE REXO1 / RECO3 FAMILY MEMBER-RELATED"/>
    <property type="match status" value="1"/>
</dbReference>
<dbReference type="GO" id="GO:0005634">
    <property type="term" value="C:nucleus"/>
    <property type="evidence" value="ECO:0007669"/>
    <property type="project" value="UniProtKB-SubCell"/>
</dbReference>
<dbReference type="PANTHER" id="PTHR12801:SF45">
    <property type="entry name" value="RNA EXONUCLEASE 4"/>
    <property type="match status" value="1"/>
</dbReference>
<dbReference type="GO" id="GO:0008408">
    <property type="term" value="F:3'-5' exonuclease activity"/>
    <property type="evidence" value="ECO:0007669"/>
    <property type="project" value="InterPro"/>
</dbReference>
<keyword evidence="6" id="KW-0378">Hydrolase</keyword>
<dbReference type="FunFam" id="3.30.420.10:FF:000007">
    <property type="entry name" value="Interferon-stimulated exonuclease gene 20"/>
    <property type="match status" value="1"/>
</dbReference>
<evidence type="ECO:0000256" key="4">
    <source>
        <dbReference type="ARBA" id="ARBA00022552"/>
    </source>
</evidence>
<evidence type="ECO:0000313" key="12">
    <source>
        <dbReference type="Proteomes" id="UP001445335"/>
    </source>
</evidence>
<evidence type="ECO:0000256" key="7">
    <source>
        <dbReference type="ARBA" id="ARBA00022839"/>
    </source>
</evidence>
<dbReference type="AlphaFoldDB" id="A0AAW1RX37"/>
<keyword evidence="12" id="KW-1185">Reference proteome</keyword>
<evidence type="ECO:0000256" key="3">
    <source>
        <dbReference type="ARBA" id="ARBA00016937"/>
    </source>
</evidence>
<keyword evidence="8" id="KW-0539">Nucleus</keyword>
<reference evidence="11 12" key="1">
    <citation type="journal article" date="2024" name="Nat. Commun.">
        <title>Phylogenomics reveals the evolutionary origins of lichenization in chlorophyte algae.</title>
        <authorList>
            <person name="Puginier C."/>
            <person name="Libourel C."/>
            <person name="Otte J."/>
            <person name="Skaloud P."/>
            <person name="Haon M."/>
            <person name="Grisel S."/>
            <person name="Petersen M."/>
            <person name="Berrin J.G."/>
            <person name="Delaux P.M."/>
            <person name="Dal Grande F."/>
            <person name="Keller J."/>
        </authorList>
    </citation>
    <scope>NUCLEOTIDE SEQUENCE [LARGE SCALE GENOMIC DNA]</scope>
    <source>
        <strain evidence="11 12">SAG 245.80</strain>
    </source>
</reference>
<comment type="caution">
    <text evidence="11">The sequence shown here is derived from an EMBL/GenBank/DDBJ whole genome shotgun (WGS) entry which is preliminary data.</text>
</comment>
<evidence type="ECO:0000256" key="5">
    <source>
        <dbReference type="ARBA" id="ARBA00022722"/>
    </source>
</evidence>
<keyword evidence="4" id="KW-0698">rRNA processing</keyword>
<accession>A0AAW1RX37</accession>
<dbReference type="Pfam" id="PF00929">
    <property type="entry name" value="RNase_T"/>
    <property type="match status" value="1"/>
</dbReference>
<dbReference type="InterPro" id="IPR036397">
    <property type="entry name" value="RNaseH_sf"/>
</dbReference>
<comment type="subcellular location">
    <subcellularLocation>
        <location evidence="1">Nucleus</location>
    </subcellularLocation>
</comment>
<keyword evidence="7" id="KW-0269">Exonuclease</keyword>
<evidence type="ECO:0000313" key="11">
    <source>
        <dbReference type="EMBL" id="KAK9838360.1"/>
    </source>
</evidence>
<organism evidence="11 12">
    <name type="scientific">Elliptochloris bilobata</name>
    <dbReference type="NCBI Taxonomy" id="381761"/>
    <lineage>
        <taxon>Eukaryota</taxon>
        <taxon>Viridiplantae</taxon>
        <taxon>Chlorophyta</taxon>
        <taxon>core chlorophytes</taxon>
        <taxon>Trebouxiophyceae</taxon>
        <taxon>Trebouxiophyceae incertae sedis</taxon>
        <taxon>Elliptochloris clade</taxon>
        <taxon>Elliptochloris</taxon>
    </lineage>
</organism>
<sequence length="292" mass="30570">MPARQTGQTGVSGPAAPPLAAVRTELQPPGVHSGPINANWAALKAAIGAGVPRRVPANGWEGLGLGARKAAGTRPERVGTAEGPTPVLAVDCEMVGLGPGGERSSLARVCIVNSAGGVLLDRMVAQVERVTDFRTRFSGIRARDLIDAAPLSQVQAEVAALILGRILVGHAITNDLTALRLSHPGKDIRDTARFPPLMRATAPGRRPKPRALRHLAAEQLGLAIQAGEHSPVDDARAALYLYQKHRREWELAIQHGTVSQLSPPARGGSQGANPKAGKTLAQLAAEDDMVDL</sequence>
<protein>
    <recommendedName>
        <fullName evidence="3">RNA exonuclease 4</fullName>
    </recommendedName>
</protein>
<dbReference type="InterPro" id="IPR013520">
    <property type="entry name" value="Ribonucl_H"/>
</dbReference>
<dbReference type="InterPro" id="IPR047021">
    <property type="entry name" value="REXO1/3/4-like"/>
</dbReference>
<evidence type="ECO:0000259" key="10">
    <source>
        <dbReference type="SMART" id="SM00479"/>
    </source>
</evidence>
<evidence type="ECO:0000256" key="9">
    <source>
        <dbReference type="ARBA" id="ARBA00025599"/>
    </source>
</evidence>
<dbReference type="SMART" id="SM00479">
    <property type="entry name" value="EXOIII"/>
    <property type="match status" value="1"/>
</dbReference>
<evidence type="ECO:0000256" key="2">
    <source>
        <dbReference type="ARBA" id="ARBA00010489"/>
    </source>
</evidence>
<dbReference type="CDD" id="cd06144">
    <property type="entry name" value="REX4_like"/>
    <property type="match status" value="1"/>
</dbReference>
<dbReference type="InterPro" id="IPR012337">
    <property type="entry name" value="RNaseH-like_sf"/>
</dbReference>
<proteinExistence type="inferred from homology"/>